<dbReference type="InterPro" id="IPR025430">
    <property type="entry name" value="DUF4167"/>
</dbReference>
<reference evidence="3 4" key="1">
    <citation type="submission" date="2021-01" db="EMBL/GenBank/DDBJ databases">
        <title>011410 draft genome.</title>
        <authorList>
            <person name="Lang L."/>
        </authorList>
    </citation>
    <scope>NUCLEOTIDE SEQUENCE [LARGE SCALE GENOMIC DNA]</scope>
    <source>
        <strain evidence="3 4">KCTC 42845</strain>
    </source>
</reference>
<dbReference type="RefSeq" id="WP_191307759.1">
    <property type="nucleotide sequence ID" value="NZ_BNCL01000002.1"/>
</dbReference>
<gene>
    <name evidence="3" type="ORF">JL111_01825</name>
</gene>
<feature type="compositionally biased region" description="Pro residues" evidence="1">
    <location>
        <begin position="201"/>
        <end position="212"/>
    </location>
</feature>
<comment type="caution">
    <text evidence="3">The sequence shown here is derived from an EMBL/GenBank/DDBJ whole genome shotgun (WGS) entry which is preliminary data.</text>
</comment>
<organism evidence="3 4">
    <name type="scientific">Paracoccus aerius</name>
    <dbReference type="NCBI Taxonomy" id="1915382"/>
    <lineage>
        <taxon>Bacteria</taxon>
        <taxon>Pseudomonadati</taxon>
        <taxon>Pseudomonadota</taxon>
        <taxon>Alphaproteobacteria</taxon>
        <taxon>Rhodobacterales</taxon>
        <taxon>Paracoccaceae</taxon>
        <taxon>Paracoccus</taxon>
    </lineage>
</organism>
<name>A0ABS1S0I3_9RHOB</name>
<dbReference type="Pfam" id="PF13763">
    <property type="entry name" value="DUF4167"/>
    <property type="match status" value="1"/>
</dbReference>
<dbReference type="Proteomes" id="UP000644749">
    <property type="component" value="Unassembled WGS sequence"/>
</dbReference>
<evidence type="ECO:0000313" key="4">
    <source>
        <dbReference type="Proteomes" id="UP000644749"/>
    </source>
</evidence>
<dbReference type="EMBL" id="JAESHT010000001">
    <property type="protein sequence ID" value="MBL3672213.1"/>
    <property type="molecule type" value="Genomic_DNA"/>
</dbReference>
<feature type="compositionally biased region" description="Basic residues" evidence="1">
    <location>
        <begin position="1"/>
        <end position="14"/>
    </location>
</feature>
<feature type="region of interest" description="Disordered" evidence="1">
    <location>
        <begin position="1"/>
        <end position="39"/>
    </location>
</feature>
<accession>A0ABS1S0I3</accession>
<evidence type="ECO:0000313" key="3">
    <source>
        <dbReference type="EMBL" id="MBL3672213.1"/>
    </source>
</evidence>
<proteinExistence type="predicted"/>
<feature type="compositionally biased region" description="Basic and acidic residues" evidence="1">
    <location>
        <begin position="110"/>
        <end position="182"/>
    </location>
</feature>
<feature type="compositionally biased region" description="Basic and acidic residues" evidence="1">
    <location>
        <begin position="76"/>
        <end position="100"/>
    </location>
</feature>
<protein>
    <submittedName>
        <fullName evidence="3">DUF4167 domain-containing protein</fullName>
    </submittedName>
</protein>
<feature type="domain" description="DUF4167" evidence="2">
    <location>
        <begin position="7"/>
        <end position="81"/>
    </location>
</feature>
<evidence type="ECO:0000256" key="1">
    <source>
        <dbReference type="SAM" id="MobiDB-lite"/>
    </source>
</evidence>
<feature type="region of interest" description="Disordered" evidence="1">
    <location>
        <begin position="76"/>
        <end position="286"/>
    </location>
</feature>
<sequence length="286" mass="31555">MRSSKSRSRNKSNRQRSLGNVVNRVFDSSGPEGKVRGTPQQIIEKYLTLARDAQLSGDRVAEQSFLQHAEHYTRMLGEAQKEMAERQQFHQPRQDDDGREAQPNGNGGQQHRDQGAREQGSRDDGGRDHGNGRDQARREHGGRDNGGRDNIGRDNGHQGQQRDHVSRDQGGNRDQGHREQPRLEPLVEEQPEFQPEAPAARPVPAPQEPSQPDPVMDPDAKGLPDPVTTSDDEGAGLVETPEAAARPARARAPRAPRGDKPAAPRPRARRKPAEDGGENKPQASEE</sequence>
<evidence type="ECO:0000259" key="2">
    <source>
        <dbReference type="Pfam" id="PF13763"/>
    </source>
</evidence>
<keyword evidence="4" id="KW-1185">Reference proteome</keyword>